<dbReference type="Pfam" id="PF02798">
    <property type="entry name" value="GST_N"/>
    <property type="match status" value="1"/>
</dbReference>
<dbReference type="Pfam" id="PF14497">
    <property type="entry name" value="GST_C_3"/>
    <property type="match status" value="1"/>
</dbReference>
<gene>
    <name evidence="3" type="ORF">PENTCL1PPCAC_28514</name>
</gene>
<feature type="domain" description="GST C-terminal" evidence="2">
    <location>
        <begin position="81"/>
        <end position="205"/>
    </location>
</feature>
<evidence type="ECO:0008006" key="5">
    <source>
        <dbReference type="Google" id="ProtNLM"/>
    </source>
</evidence>
<reference evidence="3" key="1">
    <citation type="submission" date="2023-10" db="EMBL/GenBank/DDBJ databases">
        <title>Genome assembly of Pristionchus species.</title>
        <authorList>
            <person name="Yoshida K."/>
            <person name="Sommer R.J."/>
        </authorList>
    </citation>
    <scope>NUCLEOTIDE SEQUENCE</scope>
    <source>
        <strain evidence="3">RS0144</strain>
    </source>
</reference>
<evidence type="ECO:0000259" key="1">
    <source>
        <dbReference type="PROSITE" id="PS50404"/>
    </source>
</evidence>
<dbReference type="SFLD" id="SFLDG01205">
    <property type="entry name" value="AMPS.1"/>
    <property type="match status" value="1"/>
</dbReference>
<dbReference type="InterPro" id="IPR004046">
    <property type="entry name" value="GST_C"/>
</dbReference>
<dbReference type="FunFam" id="3.40.30.10:FF:000189">
    <property type="entry name" value="Glutathione S-Transferase"/>
    <property type="match status" value="1"/>
</dbReference>
<protein>
    <recommendedName>
        <fullName evidence="5">Glutathione S-transferase</fullName>
    </recommendedName>
</protein>
<evidence type="ECO:0000259" key="2">
    <source>
        <dbReference type="PROSITE" id="PS50405"/>
    </source>
</evidence>
<dbReference type="CDD" id="cd03039">
    <property type="entry name" value="GST_N_Sigma_like"/>
    <property type="match status" value="1"/>
</dbReference>
<dbReference type="GO" id="GO:0004364">
    <property type="term" value="F:glutathione transferase activity"/>
    <property type="evidence" value="ECO:0007669"/>
    <property type="project" value="TreeGrafter"/>
</dbReference>
<feature type="non-terminal residue" evidence="3">
    <location>
        <position position="205"/>
    </location>
</feature>
<dbReference type="PANTHER" id="PTHR11571:SF256">
    <property type="entry name" value="GST C-TERMINAL DOMAIN-CONTAINING PROTEIN-RELATED"/>
    <property type="match status" value="1"/>
</dbReference>
<dbReference type="Gene3D" id="3.40.30.10">
    <property type="entry name" value="Glutaredoxin"/>
    <property type="match status" value="1"/>
</dbReference>
<dbReference type="Gene3D" id="1.20.1050.10">
    <property type="match status" value="1"/>
</dbReference>
<comment type="caution">
    <text evidence="3">The sequence shown here is derived from an EMBL/GenBank/DDBJ whole genome shotgun (WGS) entry which is preliminary data.</text>
</comment>
<dbReference type="FunFam" id="1.20.1050.10:FF:000044">
    <property type="entry name" value="Glutathione S-transferase"/>
    <property type="match status" value="1"/>
</dbReference>
<evidence type="ECO:0000313" key="4">
    <source>
        <dbReference type="Proteomes" id="UP001432027"/>
    </source>
</evidence>
<name>A0AAV5UJA4_9BILA</name>
<dbReference type="InterPro" id="IPR050213">
    <property type="entry name" value="GST_superfamily"/>
</dbReference>
<organism evidence="3 4">
    <name type="scientific">Pristionchus entomophagus</name>
    <dbReference type="NCBI Taxonomy" id="358040"/>
    <lineage>
        <taxon>Eukaryota</taxon>
        <taxon>Metazoa</taxon>
        <taxon>Ecdysozoa</taxon>
        <taxon>Nematoda</taxon>
        <taxon>Chromadorea</taxon>
        <taxon>Rhabditida</taxon>
        <taxon>Rhabditina</taxon>
        <taxon>Diplogasteromorpha</taxon>
        <taxon>Diplogasteroidea</taxon>
        <taxon>Neodiplogasteridae</taxon>
        <taxon>Pristionchus</taxon>
    </lineage>
</organism>
<dbReference type="SUPFAM" id="SSF47616">
    <property type="entry name" value="GST C-terminal domain-like"/>
    <property type="match status" value="1"/>
</dbReference>
<dbReference type="PROSITE" id="PS50405">
    <property type="entry name" value="GST_CTER"/>
    <property type="match status" value="1"/>
</dbReference>
<proteinExistence type="predicted"/>
<dbReference type="Proteomes" id="UP001432027">
    <property type="component" value="Unassembled WGS sequence"/>
</dbReference>
<dbReference type="PROSITE" id="PS50404">
    <property type="entry name" value="GST_NTER"/>
    <property type="match status" value="1"/>
</dbReference>
<sequence length="205" mass="23695">MPVYKFYYFPVRSLGEVVRQIFKLAEVDFEDVRIEDKNWPEFKDQTPFGQMPVLEVDGKPIPQSFAIARYIASQHGLAGKTPFEAAWVDAMADQWRDFRFEFRNYWYIFMGYWEGDAEAAKAKHAFSARDKFYPLIVNQLKENGSGFLVGDSATWIDLLISDQAVTINKELPGFLDAYPEVIAHAAKVRAIPQIAKWIETRPETR</sequence>
<dbReference type="SUPFAM" id="SSF52833">
    <property type="entry name" value="Thioredoxin-like"/>
    <property type="match status" value="1"/>
</dbReference>
<dbReference type="InterPro" id="IPR036282">
    <property type="entry name" value="Glutathione-S-Trfase_C_sf"/>
</dbReference>
<dbReference type="InterPro" id="IPR040079">
    <property type="entry name" value="Glutathione_S-Trfase"/>
</dbReference>
<accession>A0AAV5UJA4</accession>
<dbReference type="CDD" id="cd03192">
    <property type="entry name" value="GST_C_Sigma_like"/>
    <property type="match status" value="1"/>
</dbReference>
<dbReference type="InterPro" id="IPR004045">
    <property type="entry name" value="Glutathione_S-Trfase_N"/>
</dbReference>
<dbReference type="SFLD" id="SFLDG00363">
    <property type="entry name" value="AMPS_(cytGST):_Alpha-__Mu-__Pi"/>
    <property type="match status" value="1"/>
</dbReference>
<dbReference type="EMBL" id="BTSX01000006">
    <property type="protein sequence ID" value="GMT06340.1"/>
    <property type="molecule type" value="Genomic_DNA"/>
</dbReference>
<evidence type="ECO:0000313" key="3">
    <source>
        <dbReference type="EMBL" id="GMT06340.1"/>
    </source>
</evidence>
<dbReference type="InterPro" id="IPR010987">
    <property type="entry name" value="Glutathione-S-Trfase_C-like"/>
</dbReference>
<dbReference type="AlphaFoldDB" id="A0AAV5UJA4"/>
<dbReference type="GO" id="GO:0006749">
    <property type="term" value="P:glutathione metabolic process"/>
    <property type="evidence" value="ECO:0007669"/>
    <property type="project" value="TreeGrafter"/>
</dbReference>
<keyword evidence="4" id="KW-1185">Reference proteome</keyword>
<feature type="domain" description="GST N-terminal" evidence="1">
    <location>
        <begin position="2"/>
        <end position="79"/>
    </location>
</feature>
<dbReference type="PANTHER" id="PTHR11571">
    <property type="entry name" value="GLUTATHIONE S-TRANSFERASE"/>
    <property type="match status" value="1"/>
</dbReference>
<dbReference type="InterPro" id="IPR036249">
    <property type="entry name" value="Thioredoxin-like_sf"/>
</dbReference>
<dbReference type="SFLD" id="SFLDS00019">
    <property type="entry name" value="Glutathione_Transferase_(cytos"/>
    <property type="match status" value="1"/>
</dbReference>